<dbReference type="InterPro" id="IPR032466">
    <property type="entry name" value="Metal_Hydrolase"/>
</dbReference>
<evidence type="ECO:0000313" key="1">
    <source>
        <dbReference type="EMBL" id="MBB4805469.1"/>
    </source>
</evidence>
<dbReference type="PROSITE" id="PS51365">
    <property type="entry name" value="RENAL_DIPEPTIDASE_2"/>
    <property type="match status" value="1"/>
</dbReference>
<dbReference type="Gene3D" id="3.20.20.140">
    <property type="entry name" value="Metal-dependent hydrolases"/>
    <property type="match status" value="1"/>
</dbReference>
<dbReference type="RefSeq" id="WP_184184643.1">
    <property type="nucleotide sequence ID" value="NZ_JACHLE010000001.1"/>
</dbReference>
<dbReference type="Proteomes" id="UP000592180">
    <property type="component" value="Unassembled WGS sequence"/>
</dbReference>
<keyword evidence="2" id="KW-1185">Reference proteome</keyword>
<dbReference type="GO" id="GO:0070573">
    <property type="term" value="F:metallodipeptidase activity"/>
    <property type="evidence" value="ECO:0007669"/>
    <property type="project" value="InterPro"/>
</dbReference>
<comment type="caution">
    <text evidence="1">The sequence shown here is derived from an EMBL/GenBank/DDBJ whole genome shotgun (WGS) entry which is preliminary data.</text>
</comment>
<dbReference type="Pfam" id="PF01244">
    <property type="entry name" value="Peptidase_M19"/>
    <property type="match status" value="1"/>
</dbReference>
<name>A0A840K873_9FLAO</name>
<dbReference type="InterPro" id="IPR008257">
    <property type="entry name" value="Pept_M19"/>
</dbReference>
<accession>A0A840K873</accession>
<dbReference type="GO" id="GO:0006508">
    <property type="term" value="P:proteolysis"/>
    <property type="evidence" value="ECO:0007669"/>
    <property type="project" value="InterPro"/>
</dbReference>
<evidence type="ECO:0000313" key="2">
    <source>
        <dbReference type="Proteomes" id="UP000592180"/>
    </source>
</evidence>
<organism evidence="1 2">
    <name type="scientific">Chryseobacterium defluvii</name>
    <dbReference type="NCBI Taxonomy" id="160396"/>
    <lineage>
        <taxon>Bacteria</taxon>
        <taxon>Pseudomonadati</taxon>
        <taxon>Bacteroidota</taxon>
        <taxon>Flavobacteriia</taxon>
        <taxon>Flavobacteriales</taxon>
        <taxon>Weeksellaceae</taxon>
        <taxon>Chryseobacterium group</taxon>
        <taxon>Chryseobacterium</taxon>
    </lineage>
</organism>
<dbReference type="PANTHER" id="PTHR10443:SF12">
    <property type="entry name" value="DIPEPTIDASE"/>
    <property type="match status" value="1"/>
</dbReference>
<protein>
    <submittedName>
        <fullName evidence="1">Microsomal dipeptidase-like Zn-dependent dipeptidase</fullName>
    </submittedName>
</protein>
<dbReference type="SUPFAM" id="SSF51556">
    <property type="entry name" value="Metallo-dependent hydrolases"/>
    <property type="match status" value="1"/>
</dbReference>
<gene>
    <name evidence="1" type="ORF">HNP38_000741</name>
</gene>
<dbReference type="PANTHER" id="PTHR10443">
    <property type="entry name" value="MICROSOMAL DIPEPTIDASE"/>
    <property type="match status" value="1"/>
</dbReference>
<proteinExistence type="predicted"/>
<dbReference type="EMBL" id="JACHLE010000001">
    <property type="protein sequence ID" value="MBB4805469.1"/>
    <property type="molecule type" value="Genomic_DNA"/>
</dbReference>
<reference evidence="1 2" key="1">
    <citation type="submission" date="2020-08" db="EMBL/GenBank/DDBJ databases">
        <title>Functional genomics of gut bacteria from endangered species of beetles.</title>
        <authorList>
            <person name="Carlos-Shanley C."/>
        </authorList>
    </citation>
    <scope>NUCLEOTIDE SEQUENCE [LARGE SCALE GENOMIC DNA]</scope>
    <source>
        <strain evidence="1 2">S00151</strain>
    </source>
</reference>
<sequence length="324" mass="37363">MNEINIDLHCDLLCYLLRSNVRIDDKEIGCSLPYLKEGNVKLQVMAIFTPTMKDSIHFGLKQSRIFTDLLGNKEFFLFNGSNYDEIENSGQIGVVASVENASSFCEEDTDLEAGFKNLETIIRNTHKVLYIGITHHTENRFGGGNNSEAGLKNDGKVLIDYLADKKIAIDLAHTSDQLAYDILNYLDQRNYKIPVLTSHSNYRNVYENPRNLPDELVKELIKREGLIGINFIKDYIDLKDPDRLYEHIRYGLDSGAEDVMAYGGDFFFDKDHPDRSRYPFFFDEFNNASAYNSINKRITEEFSSNFMEKISHKNALNFIRKLWN</sequence>
<dbReference type="AlphaFoldDB" id="A0A840K873"/>